<dbReference type="InterPro" id="IPR039791">
    <property type="entry name" value="GCM"/>
</dbReference>
<dbReference type="PANTHER" id="PTHR12414:SF8">
    <property type="entry name" value="TRANSCRIPTION FACTOR GLIAL CELLS MISSING-RELATED"/>
    <property type="match status" value="1"/>
</dbReference>
<dbReference type="Gene3D" id="3.30.70.3530">
    <property type="entry name" value="GCM motif"/>
    <property type="match status" value="1"/>
</dbReference>
<dbReference type="EMBL" id="OU963862">
    <property type="protein sequence ID" value="CAH0754394.1"/>
    <property type="molecule type" value="Genomic_DNA"/>
</dbReference>
<dbReference type="GO" id="GO:0042063">
    <property type="term" value="P:gliogenesis"/>
    <property type="evidence" value="ECO:0007669"/>
    <property type="project" value="TreeGrafter"/>
</dbReference>
<evidence type="ECO:0000256" key="3">
    <source>
        <dbReference type="ARBA" id="ARBA00023125"/>
    </source>
</evidence>
<name>A0A9P0C4H9_BEMTA</name>
<feature type="compositionally biased region" description="Low complexity" evidence="6">
    <location>
        <begin position="292"/>
        <end position="312"/>
    </location>
</feature>
<keyword evidence="2" id="KW-0805">Transcription regulation</keyword>
<feature type="domain" description="GCM" evidence="7">
    <location>
        <begin position="29"/>
        <end position="185"/>
    </location>
</feature>
<evidence type="ECO:0000259" key="7">
    <source>
        <dbReference type="PROSITE" id="PS50807"/>
    </source>
</evidence>
<dbReference type="InterPro" id="IPR036115">
    <property type="entry name" value="GCM_dom_sf"/>
</dbReference>
<evidence type="ECO:0000256" key="5">
    <source>
        <dbReference type="ARBA" id="ARBA00023242"/>
    </source>
</evidence>
<dbReference type="Gene3D" id="2.20.25.670">
    <property type="entry name" value="GCM domain, large subdomain"/>
    <property type="match status" value="1"/>
</dbReference>
<dbReference type="SUPFAM" id="SSF90073">
    <property type="entry name" value="GCM domain"/>
    <property type="match status" value="1"/>
</dbReference>
<keyword evidence="1" id="KW-0217">Developmental protein</keyword>
<dbReference type="PROSITE" id="PS50807">
    <property type="entry name" value="GCM"/>
    <property type="match status" value="1"/>
</dbReference>
<sequence>MVVVLREAGVPAVLSGTPPHCKTGIPRHTDWDINDSTIPRVVEYNGWEEWADGHCRLVYRANCEEARRHASGWAMRNTNNHNAQILKKSCLGVLVCSRRCVLPNGDSVHLRPAICDKARKKQQGKPCPNRQCTGRLEILACRGHCGYPVTHFWRHTDHAIFFQAKGVHDHLRPEAKSTSEARRTLGAGRRVRNLAVLLARDAALSSKLLSVKDRDRNRCEIERLRIPQPPPVSNSEKVYSCSCPPFECVCQSRFQSFNWHQSNQETYWMSENVQPVPNQIIESDTNNYLPESNATNLNTSSNNSNNNNNNNTVPYDFPPFGNDLFPADELFQLEQPMRASYRGAPEEDKCSPTVLDLGSGTIHRTTFKSEPDAEPYWLTAATPSVHTDDSNCSQMKQFSPNHSYMTNLADTDVDDSSEMSTHHLSPGAQPPKSGTNFHLLNAEEIPFQYVSCDSYRMDQCVNQYRSCDAPEEFNFACTMDASVQYPSEQLTSLDSTMMTTYPARTGYGQPTHDLMVQTPHSCDEFISLADFRLPQPSTVLHHETYLPSNAHSCQTPGYCHQ</sequence>
<keyword evidence="5" id="KW-0539">Nucleus</keyword>
<keyword evidence="4" id="KW-0804">Transcription</keyword>
<dbReference type="GO" id="GO:0000978">
    <property type="term" value="F:RNA polymerase II cis-regulatory region sequence-specific DNA binding"/>
    <property type="evidence" value="ECO:0007669"/>
    <property type="project" value="TreeGrafter"/>
</dbReference>
<organism evidence="8 9">
    <name type="scientific">Bemisia tabaci</name>
    <name type="common">Sweetpotato whitefly</name>
    <name type="synonym">Aleurodes tabaci</name>
    <dbReference type="NCBI Taxonomy" id="7038"/>
    <lineage>
        <taxon>Eukaryota</taxon>
        <taxon>Metazoa</taxon>
        <taxon>Ecdysozoa</taxon>
        <taxon>Arthropoda</taxon>
        <taxon>Hexapoda</taxon>
        <taxon>Insecta</taxon>
        <taxon>Pterygota</taxon>
        <taxon>Neoptera</taxon>
        <taxon>Paraneoptera</taxon>
        <taxon>Hemiptera</taxon>
        <taxon>Sternorrhyncha</taxon>
        <taxon>Aleyrodoidea</taxon>
        <taxon>Aleyrodidae</taxon>
        <taxon>Aleyrodinae</taxon>
        <taxon>Bemisia</taxon>
    </lineage>
</organism>
<evidence type="ECO:0000256" key="1">
    <source>
        <dbReference type="ARBA" id="ARBA00022473"/>
    </source>
</evidence>
<reference evidence="8" key="1">
    <citation type="submission" date="2021-12" db="EMBL/GenBank/DDBJ databases">
        <authorList>
            <person name="King R."/>
        </authorList>
    </citation>
    <scope>NUCLEOTIDE SEQUENCE</scope>
</reference>
<dbReference type="InterPro" id="IPR043020">
    <property type="entry name" value="GCM_large"/>
</dbReference>
<dbReference type="InterPro" id="IPR003902">
    <property type="entry name" value="Tscrpt_reg_GCM"/>
</dbReference>
<dbReference type="InterPro" id="IPR043021">
    <property type="entry name" value="GCM_small"/>
</dbReference>
<dbReference type="GO" id="GO:0005634">
    <property type="term" value="C:nucleus"/>
    <property type="evidence" value="ECO:0007669"/>
    <property type="project" value="TreeGrafter"/>
</dbReference>
<gene>
    <name evidence="8" type="ORF">BEMITA_LOCUS1610</name>
</gene>
<dbReference type="PANTHER" id="PTHR12414">
    <property type="entry name" value="GLIAL CELLS MISSING RELATED/GLIDE"/>
    <property type="match status" value="1"/>
</dbReference>
<evidence type="ECO:0000256" key="6">
    <source>
        <dbReference type="SAM" id="MobiDB-lite"/>
    </source>
</evidence>
<proteinExistence type="predicted"/>
<keyword evidence="9" id="KW-1185">Reference proteome</keyword>
<dbReference type="Pfam" id="PF03615">
    <property type="entry name" value="GCM"/>
    <property type="match status" value="1"/>
</dbReference>
<evidence type="ECO:0000313" key="9">
    <source>
        <dbReference type="Proteomes" id="UP001152759"/>
    </source>
</evidence>
<protein>
    <recommendedName>
        <fullName evidence="7">GCM domain-containing protein</fullName>
    </recommendedName>
</protein>
<feature type="region of interest" description="Disordered" evidence="6">
    <location>
        <begin position="283"/>
        <end position="313"/>
    </location>
</feature>
<dbReference type="KEGG" id="btab:109034612"/>
<dbReference type="GO" id="GO:0001228">
    <property type="term" value="F:DNA-binding transcription activator activity, RNA polymerase II-specific"/>
    <property type="evidence" value="ECO:0007669"/>
    <property type="project" value="InterPro"/>
</dbReference>
<accession>A0A9P0C4H9</accession>
<keyword evidence="3" id="KW-0238">DNA-binding</keyword>
<evidence type="ECO:0000256" key="4">
    <source>
        <dbReference type="ARBA" id="ARBA00023163"/>
    </source>
</evidence>
<evidence type="ECO:0000256" key="2">
    <source>
        <dbReference type="ARBA" id="ARBA00023015"/>
    </source>
</evidence>
<dbReference type="Proteomes" id="UP001152759">
    <property type="component" value="Chromosome 1"/>
</dbReference>
<evidence type="ECO:0000313" key="8">
    <source>
        <dbReference type="EMBL" id="CAH0754394.1"/>
    </source>
</evidence>
<dbReference type="AlphaFoldDB" id="A0A9P0C4H9"/>